<evidence type="ECO:0000256" key="9">
    <source>
        <dbReference type="SAM" id="MobiDB-lite"/>
    </source>
</evidence>
<evidence type="ECO:0000259" key="12">
    <source>
        <dbReference type="Pfam" id="PF12323"/>
    </source>
</evidence>
<evidence type="ECO:0000256" key="3">
    <source>
        <dbReference type="ARBA" id="ARBA00022578"/>
    </source>
</evidence>
<dbReference type="EMBL" id="AP018248">
    <property type="protein sequence ID" value="BAY99617.1"/>
    <property type="molecule type" value="Genomic_DNA"/>
</dbReference>
<dbReference type="NCBIfam" id="NF040570">
    <property type="entry name" value="guided_TnpB"/>
    <property type="match status" value="1"/>
</dbReference>
<comment type="similarity">
    <text evidence="2">In the N-terminal section; belongs to the transposase 2 family.</text>
</comment>
<dbReference type="GO" id="GO:0003677">
    <property type="term" value="F:DNA binding"/>
    <property type="evidence" value="ECO:0007669"/>
    <property type="project" value="UniProtKB-KW"/>
</dbReference>
<keyword evidence="14" id="KW-1185">Reference proteome</keyword>
<dbReference type="Pfam" id="PF01385">
    <property type="entry name" value="OrfB_IS605"/>
    <property type="match status" value="1"/>
</dbReference>
<comment type="similarity">
    <text evidence="1">In the C-terminal section; belongs to the transposase 35 family.</text>
</comment>
<evidence type="ECO:0000259" key="10">
    <source>
        <dbReference type="Pfam" id="PF01385"/>
    </source>
</evidence>
<feature type="domain" description="Probable transposase IS891/IS1136/IS1341" evidence="10">
    <location>
        <begin position="169"/>
        <end position="278"/>
    </location>
</feature>
<dbReference type="PANTHER" id="PTHR30405:SF25">
    <property type="entry name" value="RNA-GUIDED DNA ENDONUCLEASE INSQ-RELATED"/>
    <property type="match status" value="1"/>
</dbReference>
<evidence type="ECO:0000256" key="6">
    <source>
        <dbReference type="ARBA" id="ARBA00023125"/>
    </source>
</evidence>
<keyword evidence="5" id="KW-0862">Zinc</keyword>
<dbReference type="PANTHER" id="PTHR30405">
    <property type="entry name" value="TRANSPOSASE"/>
    <property type="match status" value="1"/>
</dbReference>
<organism evidence="13 14">
    <name type="scientific">Tolypothrix tenuis PCC 7101</name>
    <dbReference type="NCBI Taxonomy" id="231146"/>
    <lineage>
        <taxon>Bacteria</taxon>
        <taxon>Bacillati</taxon>
        <taxon>Cyanobacteriota</taxon>
        <taxon>Cyanophyceae</taxon>
        <taxon>Nostocales</taxon>
        <taxon>Tolypothrichaceae</taxon>
        <taxon>Tolypothrix</taxon>
    </lineage>
</organism>
<reference evidence="13 14" key="1">
    <citation type="submission" date="2017-06" db="EMBL/GenBank/DDBJ databases">
        <title>Genome sequencing of cyanobaciteial culture collection at National Institute for Environmental Studies (NIES).</title>
        <authorList>
            <person name="Hirose Y."/>
            <person name="Shimura Y."/>
            <person name="Fujisawa T."/>
            <person name="Nakamura Y."/>
            <person name="Kawachi M."/>
        </authorList>
    </citation>
    <scope>NUCLEOTIDE SEQUENCE [LARGE SCALE GENOMIC DNA]</scope>
    <source>
        <strain evidence="13 14">NIES-37</strain>
    </source>
</reference>
<dbReference type="AlphaFoldDB" id="A0A1Z4N1L0"/>
<feature type="domain" description="Cas12f1-like TNB" evidence="11">
    <location>
        <begin position="290"/>
        <end position="357"/>
    </location>
</feature>
<dbReference type="NCBIfam" id="TIGR01766">
    <property type="entry name" value="IS200/IS605 family accessory protein TnpB-like domain"/>
    <property type="match status" value="1"/>
</dbReference>
<feature type="region of interest" description="Disordered" evidence="9">
    <location>
        <begin position="386"/>
        <end position="410"/>
    </location>
</feature>
<evidence type="ECO:0000256" key="5">
    <source>
        <dbReference type="ARBA" id="ARBA00022833"/>
    </source>
</evidence>
<evidence type="ECO:0000313" key="13">
    <source>
        <dbReference type="EMBL" id="BAY99617.1"/>
    </source>
</evidence>
<keyword evidence="6" id="KW-0238">DNA-binding</keyword>
<keyword evidence="8" id="KW-0175">Coiled coil</keyword>
<name>A0A1Z4N1L0_9CYAN</name>
<feature type="domain" description="Transposase putative helix-turn-helix" evidence="12">
    <location>
        <begin position="1"/>
        <end position="45"/>
    </location>
</feature>
<feature type="compositionally biased region" description="Basic residues" evidence="9">
    <location>
        <begin position="401"/>
        <end position="410"/>
    </location>
</feature>
<keyword evidence="4" id="KW-0479">Metal-binding</keyword>
<evidence type="ECO:0000256" key="2">
    <source>
        <dbReference type="ARBA" id="ARBA00011044"/>
    </source>
</evidence>
<dbReference type="GO" id="GO:0006310">
    <property type="term" value="P:DNA recombination"/>
    <property type="evidence" value="ECO:0007669"/>
    <property type="project" value="UniProtKB-KW"/>
</dbReference>
<keyword evidence="7" id="KW-0233">DNA recombination</keyword>
<dbReference type="Proteomes" id="UP000218785">
    <property type="component" value="Chromosome"/>
</dbReference>
<dbReference type="GO" id="GO:0032196">
    <property type="term" value="P:transposition"/>
    <property type="evidence" value="ECO:0007669"/>
    <property type="project" value="UniProtKB-KW"/>
</dbReference>
<evidence type="ECO:0000256" key="4">
    <source>
        <dbReference type="ARBA" id="ARBA00022723"/>
    </source>
</evidence>
<dbReference type="InterPro" id="IPR010095">
    <property type="entry name" value="Cas12f1-like_TNB"/>
</dbReference>
<sequence length="410" mass="46570">MEKAYRYRFYPTTEQEQILRRTIGCVRLVFNKALAARTEAWYESQQKVDYVQSSAMLTQWKKLDDLKFLNEVSCVPLQQGLRHLQTAFTNFFAGRAKYPNFKKKRSGGSAEFTKSAFRWKDGQVYLAKCSEPLPIKWSRQLPKGCEPSTITVRLEPSGRWFVSLRINDPTDETLQPVDSAVGLDVGVSSLVTLSTGEKIANPKAFDKHYQKLQVAQKSLSRKQKASRNRDKARLKVARLQAKISDSRKDHLHKLTTRLIRENQTIVVEDLAVKNMVKNHKLARAISDAAWGELVSQLEYKAKWYGRTVVKIDRWFPSSKRCGNCGHIVDKLPLNVREWDCPNCGTHHDRDINASRNILAVGHTVKGARCGGSPRCSDSRTVCGANIRPDGHKSKGQLQKTCKGRKQKPES</sequence>
<dbReference type="GO" id="GO:0046872">
    <property type="term" value="F:metal ion binding"/>
    <property type="evidence" value="ECO:0007669"/>
    <property type="project" value="UniProtKB-KW"/>
</dbReference>
<evidence type="ECO:0000259" key="11">
    <source>
        <dbReference type="Pfam" id="PF07282"/>
    </source>
</evidence>
<dbReference type="Pfam" id="PF07282">
    <property type="entry name" value="Cas12f1-like_TNB"/>
    <property type="match status" value="1"/>
</dbReference>
<dbReference type="InterPro" id="IPR051399">
    <property type="entry name" value="RNA-guided_DNA_endo/Transpos"/>
</dbReference>
<keyword evidence="3" id="KW-0815">Transposition</keyword>
<evidence type="ECO:0000256" key="7">
    <source>
        <dbReference type="ARBA" id="ARBA00023172"/>
    </source>
</evidence>
<protein>
    <submittedName>
        <fullName evidence="13">Transposase</fullName>
    </submittedName>
</protein>
<dbReference type="InterPro" id="IPR021027">
    <property type="entry name" value="Transposase_put_HTH"/>
</dbReference>
<gene>
    <name evidence="13" type="ORF">NIES37_36000</name>
</gene>
<evidence type="ECO:0000313" key="14">
    <source>
        <dbReference type="Proteomes" id="UP000218785"/>
    </source>
</evidence>
<evidence type="ECO:0000256" key="1">
    <source>
        <dbReference type="ARBA" id="ARBA00008761"/>
    </source>
</evidence>
<accession>A0A1Z4N1L0</accession>
<evidence type="ECO:0000256" key="8">
    <source>
        <dbReference type="SAM" id="Coils"/>
    </source>
</evidence>
<dbReference type="InterPro" id="IPR001959">
    <property type="entry name" value="Transposase"/>
</dbReference>
<dbReference type="KEGG" id="ttq:NIES37_36000"/>
<proteinExistence type="inferred from homology"/>
<dbReference type="RefSeq" id="WP_096577881.1">
    <property type="nucleotide sequence ID" value="NZ_CAWNJS010000001.1"/>
</dbReference>
<feature type="coiled-coil region" evidence="8">
    <location>
        <begin position="222"/>
        <end position="249"/>
    </location>
</feature>
<dbReference type="Pfam" id="PF12323">
    <property type="entry name" value="HTH_OrfB_IS605"/>
    <property type="match status" value="1"/>
</dbReference>